<dbReference type="CDD" id="cd03784">
    <property type="entry name" value="GT1_Gtf-like"/>
    <property type="match status" value="1"/>
</dbReference>
<evidence type="ECO:0000256" key="1">
    <source>
        <dbReference type="ARBA" id="ARBA00009995"/>
    </source>
</evidence>
<keyword evidence="5" id="KW-1185">Reference proteome</keyword>
<dbReference type="Pfam" id="PF00201">
    <property type="entry name" value="UDPGT"/>
    <property type="match status" value="1"/>
</dbReference>
<evidence type="ECO:0008006" key="6">
    <source>
        <dbReference type="Google" id="ProtNLM"/>
    </source>
</evidence>
<evidence type="ECO:0000256" key="3">
    <source>
        <dbReference type="ARBA" id="ARBA00022679"/>
    </source>
</evidence>
<dbReference type="Gene3D" id="3.40.50.2000">
    <property type="entry name" value="Glycogen Phosphorylase B"/>
    <property type="match status" value="2"/>
</dbReference>
<organism evidence="4 5">
    <name type="scientific">Rubroshorea leprosula</name>
    <dbReference type="NCBI Taxonomy" id="152421"/>
    <lineage>
        <taxon>Eukaryota</taxon>
        <taxon>Viridiplantae</taxon>
        <taxon>Streptophyta</taxon>
        <taxon>Embryophyta</taxon>
        <taxon>Tracheophyta</taxon>
        <taxon>Spermatophyta</taxon>
        <taxon>Magnoliopsida</taxon>
        <taxon>eudicotyledons</taxon>
        <taxon>Gunneridae</taxon>
        <taxon>Pentapetalae</taxon>
        <taxon>rosids</taxon>
        <taxon>malvids</taxon>
        <taxon>Malvales</taxon>
        <taxon>Dipterocarpaceae</taxon>
        <taxon>Rubroshorea</taxon>
    </lineage>
</organism>
<dbReference type="GO" id="GO:0035251">
    <property type="term" value="F:UDP-glucosyltransferase activity"/>
    <property type="evidence" value="ECO:0007669"/>
    <property type="project" value="UniProtKB-ARBA"/>
</dbReference>
<dbReference type="PANTHER" id="PTHR48047">
    <property type="entry name" value="GLYCOSYLTRANSFERASE"/>
    <property type="match status" value="1"/>
</dbReference>
<dbReference type="Proteomes" id="UP001054252">
    <property type="component" value="Unassembled WGS sequence"/>
</dbReference>
<evidence type="ECO:0000256" key="2">
    <source>
        <dbReference type="ARBA" id="ARBA00022676"/>
    </source>
</evidence>
<comment type="similarity">
    <text evidence="1">Belongs to the UDP-glycosyltransferase family.</text>
</comment>
<dbReference type="InterPro" id="IPR002213">
    <property type="entry name" value="UDP_glucos_trans"/>
</dbReference>
<reference evidence="4 5" key="1">
    <citation type="journal article" date="2021" name="Commun. Biol.">
        <title>The genome of Shorea leprosula (Dipterocarpaceae) highlights the ecological relevance of drought in aseasonal tropical rainforests.</title>
        <authorList>
            <person name="Ng K.K.S."/>
            <person name="Kobayashi M.J."/>
            <person name="Fawcett J.A."/>
            <person name="Hatakeyama M."/>
            <person name="Paape T."/>
            <person name="Ng C.H."/>
            <person name="Ang C.C."/>
            <person name="Tnah L.H."/>
            <person name="Lee C.T."/>
            <person name="Nishiyama T."/>
            <person name="Sese J."/>
            <person name="O'Brien M.J."/>
            <person name="Copetti D."/>
            <person name="Mohd Noor M.I."/>
            <person name="Ong R.C."/>
            <person name="Putra M."/>
            <person name="Sireger I.Z."/>
            <person name="Indrioko S."/>
            <person name="Kosugi Y."/>
            <person name="Izuno A."/>
            <person name="Isagi Y."/>
            <person name="Lee S.L."/>
            <person name="Shimizu K.K."/>
        </authorList>
    </citation>
    <scope>NUCLEOTIDE SEQUENCE [LARGE SCALE GENOMIC DNA]</scope>
    <source>
        <strain evidence="4">214</strain>
    </source>
</reference>
<protein>
    <recommendedName>
        <fullName evidence="6">Glycosyltransferase</fullName>
    </recommendedName>
</protein>
<keyword evidence="2" id="KW-0328">Glycosyltransferase</keyword>
<evidence type="ECO:0000313" key="5">
    <source>
        <dbReference type="Proteomes" id="UP001054252"/>
    </source>
</evidence>
<gene>
    <name evidence="4" type="ORF">SLEP1_g16727</name>
</gene>
<name>A0AAV5J3F3_9ROSI</name>
<dbReference type="AlphaFoldDB" id="A0AAV5J3F3"/>
<dbReference type="FunFam" id="3.40.50.2000:FF:000047">
    <property type="entry name" value="Glycosyltransferase"/>
    <property type="match status" value="1"/>
</dbReference>
<dbReference type="EMBL" id="BPVZ01000022">
    <property type="protein sequence ID" value="GKV04583.1"/>
    <property type="molecule type" value="Genomic_DNA"/>
</dbReference>
<dbReference type="SUPFAM" id="SSF53756">
    <property type="entry name" value="UDP-Glycosyltransferase/glycogen phosphorylase"/>
    <property type="match status" value="1"/>
</dbReference>
<sequence>MASEDKQIHVMFLPYMAPGHMMPMVDIGRLFAMSGLKVTIILTATNARRFQSTIDRTFNSGHQISLEIIHFPSAEVGLPEGCENITSAETQEMTMKLFHGVDILQAEITRLFRERRPSCIVSDSLFPWTTDVAKELGIPRLAFNGSGFFSVCIADSLNRYEPHKSITSETEPFVVPGFPDQVMLTRSQLPDIVKTTTGFSEMFDKIREAEMKSFGFLINSFYELEPAYVDYLRNVVGMQAWHVGPVSLLNGDTDDKADRGDKASVSRHACLNWLGGKDPSSVLYICFGSLVRFTKTQITEIASALEESGHLFIWVVGKVLKTDGNDQEDQGEELWLPVGFEERIKESGQGLIIRGWAPQVLILEHPAMGSFMTHCGWNSLLEGVTAGVPMITWPIFAEQFYNEKLVTQVQKFGVSVGNEVWKIWATQESPLINRDGISRAIKAVMGNSDEAVEKRKRARRLGELAKNAIHEGASSYNDLKSLIEAIRSYKS</sequence>
<dbReference type="FunFam" id="3.40.50.2000:FF:000071">
    <property type="entry name" value="Glycosyltransferase"/>
    <property type="match status" value="1"/>
</dbReference>
<comment type="caution">
    <text evidence="4">The sequence shown here is derived from an EMBL/GenBank/DDBJ whole genome shotgun (WGS) entry which is preliminary data.</text>
</comment>
<evidence type="ECO:0000313" key="4">
    <source>
        <dbReference type="EMBL" id="GKV04583.1"/>
    </source>
</evidence>
<keyword evidence="3" id="KW-0808">Transferase</keyword>
<accession>A0AAV5J3F3</accession>
<proteinExistence type="inferred from homology"/>
<dbReference type="PANTHER" id="PTHR48047:SF45">
    <property type="entry name" value="SCOPOLETIN GLUCOSYLTRANSFERASE-LIKE"/>
    <property type="match status" value="1"/>
</dbReference>